<dbReference type="SUPFAM" id="SSF51703">
    <property type="entry name" value="Cobalamin (vitamin B12)-dependent enzymes"/>
    <property type="match status" value="1"/>
</dbReference>
<dbReference type="InterPro" id="IPR006099">
    <property type="entry name" value="MeMalonylCoA_mutase_a/b_cat"/>
</dbReference>
<dbReference type="GO" id="GO:0004494">
    <property type="term" value="F:methylmalonyl-CoA mutase activity"/>
    <property type="evidence" value="ECO:0007669"/>
    <property type="project" value="UniProtKB-EC"/>
</dbReference>
<evidence type="ECO:0000313" key="10">
    <source>
        <dbReference type="Proteomes" id="UP000484547"/>
    </source>
</evidence>
<dbReference type="Proteomes" id="UP000484547">
    <property type="component" value="Unassembled WGS sequence"/>
</dbReference>
<keyword evidence="5" id="KW-0170">Cobalt</keyword>
<dbReference type="InterPro" id="IPR016176">
    <property type="entry name" value="Cbl-dep_enz_cat"/>
</dbReference>
<dbReference type="EMBL" id="WNBM01000005">
    <property type="protein sequence ID" value="MTT76189.1"/>
    <property type="molecule type" value="Genomic_DNA"/>
</dbReference>
<sequence length="729" mass="80374">MEQDKNLTAEIQQEETLEGAIPLVTFDEFTPPSYEEWKQEVVTALKGGSFEKSMFTKTYEGITLNPIYRLEDQEKITHNKTYPGMESNLRGANAGGYIHKVWTIAQECDGKTPAEANEMVKYELLKGTTAASVVLDTATRKGCDPDKADVKDVADIGVSLATVADVEKLLDGVDLEKFEIDIYAGASNIALLAAVITACEKKGLALEKLHGAITADPIGELALDGKLVRPLDEYYDEMAHSIAWAEKNAPQLKTVVVNTDVYHNGGANDVQEVAYAMNEAVTYMRAMERRGIDVNTFCRHLRFHFSIGANFFMEIAKLRSLKMVWAQIVKNCGGDEEAQKINLYVSTSTFCQTKYDPYVNLLRAATQSFSAVVGGMDGMYVKPFDHCIRPSDVFSRRIARNIQIMEQHEFNFIQPIDPSGGSWYIEPLTEEFTEKTWAKFQEIESHGGLLAALESGKVQAAVKAILEERFKNLATRKDRAVGNNMYPNMTEELLEVPEVDFAGILKARKTDLEVNVKVRDNAYVEAVLSDLGKRDASELGSLIADAEKALLAGATMGEISAALTGSAQGEKVEAIAPHRWTERYEELRMRTENFVAKTGANVKIFLANMGPIPQHKARADFVTSFMQVAAFEVMTNNGFPTVEEAVKAALESGADATIVCSTDATYPELAPAVTKGIKAVNPEMKVFLAGAPSAELKEICDAAGMDDYISVKSNCYETLLRMQKERGMF</sequence>
<evidence type="ECO:0000256" key="5">
    <source>
        <dbReference type="ARBA" id="ARBA00023285"/>
    </source>
</evidence>
<accession>A0A7X3BVW1</accession>
<dbReference type="GO" id="GO:0046872">
    <property type="term" value="F:metal ion binding"/>
    <property type="evidence" value="ECO:0007669"/>
    <property type="project" value="InterPro"/>
</dbReference>
<dbReference type="Gene3D" id="3.40.50.280">
    <property type="entry name" value="Cobalamin-binding domain"/>
    <property type="match status" value="1"/>
</dbReference>
<keyword evidence="9" id="KW-1185">Reference proteome</keyword>
<keyword evidence="3" id="KW-0846">Cobalamin</keyword>
<dbReference type="SUPFAM" id="SSF52242">
    <property type="entry name" value="Cobalamin (vitamin B12)-binding domain"/>
    <property type="match status" value="1"/>
</dbReference>
<dbReference type="Gene3D" id="3.20.20.240">
    <property type="entry name" value="Methylmalonyl-CoA mutase"/>
    <property type="match status" value="1"/>
</dbReference>
<dbReference type="EMBL" id="WNBW01000005">
    <property type="protein sequence ID" value="MTU04253.1"/>
    <property type="molecule type" value="Genomic_DNA"/>
</dbReference>
<dbReference type="Pfam" id="PF01642">
    <property type="entry name" value="MM_CoA_mutase"/>
    <property type="match status" value="1"/>
</dbReference>
<dbReference type="OrthoDB" id="9762378at2"/>
<comment type="caution">
    <text evidence="7">The sequence shown here is derived from an EMBL/GenBank/DDBJ whole genome shotgun (WGS) entry which is preliminary data.</text>
</comment>
<dbReference type="InterPro" id="IPR036724">
    <property type="entry name" value="Cobalamin-bd_sf"/>
</dbReference>
<gene>
    <name evidence="7" type="ORF">GMD11_07920</name>
    <name evidence="8" type="ORF">GMD18_07575</name>
</gene>
<evidence type="ECO:0000313" key="9">
    <source>
        <dbReference type="Proteomes" id="UP000443070"/>
    </source>
</evidence>
<proteinExistence type="inferred from homology"/>
<dbReference type="InterPro" id="IPR006098">
    <property type="entry name" value="MMCoA_mutase_a_cat"/>
</dbReference>
<evidence type="ECO:0000256" key="2">
    <source>
        <dbReference type="ARBA" id="ARBA00008465"/>
    </source>
</evidence>
<feature type="domain" description="Methylmalonyl-CoA mutase alpha/beta chain catalytic" evidence="6">
    <location>
        <begin position="57"/>
        <end position="564"/>
    </location>
</feature>
<evidence type="ECO:0000256" key="1">
    <source>
        <dbReference type="ARBA" id="ARBA00001922"/>
    </source>
</evidence>
<evidence type="ECO:0000313" key="8">
    <source>
        <dbReference type="EMBL" id="MTU04253.1"/>
    </source>
</evidence>
<dbReference type="GO" id="GO:0031419">
    <property type="term" value="F:cobalamin binding"/>
    <property type="evidence" value="ECO:0007669"/>
    <property type="project" value="UniProtKB-KW"/>
</dbReference>
<organism evidence="7 10">
    <name type="scientific">Phascolarctobacterium faecium</name>
    <dbReference type="NCBI Taxonomy" id="33025"/>
    <lineage>
        <taxon>Bacteria</taxon>
        <taxon>Bacillati</taxon>
        <taxon>Bacillota</taxon>
        <taxon>Negativicutes</taxon>
        <taxon>Acidaminococcales</taxon>
        <taxon>Acidaminococcaceae</taxon>
        <taxon>Phascolarctobacterium</taxon>
    </lineage>
</organism>
<dbReference type="AlphaFoldDB" id="A0A7X3BVW1"/>
<reference evidence="9 10" key="1">
    <citation type="journal article" date="2019" name="Nat. Med.">
        <title>A library of human gut bacterial isolates paired with longitudinal multiomics data enables mechanistic microbiome research.</title>
        <authorList>
            <person name="Poyet M."/>
            <person name="Groussin M."/>
            <person name="Gibbons S.M."/>
            <person name="Avila-Pacheco J."/>
            <person name="Jiang X."/>
            <person name="Kearney S.M."/>
            <person name="Perrotta A.R."/>
            <person name="Berdy B."/>
            <person name="Zhao S."/>
            <person name="Lieberman T.D."/>
            <person name="Swanson P.K."/>
            <person name="Smith M."/>
            <person name="Roesemann S."/>
            <person name="Alexander J.E."/>
            <person name="Rich S.A."/>
            <person name="Livny J."/>
            <person name="Vlamakis H."/>
            <person name="Clish C."/>
            <person name="Bullock K."/>
            <person name="Deik A."/>
            <person name="Scott J."/>
            <person name="Pierce K.A."/>
            <person name="Xavier R.J."/>
            <person name="Alm E.J."/>
        </authorList>
    </citation>
    <scope>NUCLEOTIDE SEQUENCE [LARGE SCALE GENOMIC DNA]</scope>
    <source>
        <strain evidence="7 10">BIOML-A13</strain>
        <strain evidence="8 9">BIOML-A3</strain>
    </source>
</reference>
<comment type="cofactor">
    <cofactor evidence="1">
        <name>adenosylcob(III)alamin</name>
        <dbReference type="ChEBI" id="CHEBI:18408"/>
    </cofactor>
</comment>
<dbReference type="CDD" id="cd03677">
    <property type="entry name" value="MM_CoA_mutase_beta"/>
    <property type="match status" value="1"/>
</dbReference>
<dbReference type="RefSeq" id="WP_155164083.1">
    <property type="nucleotide sequence ID" value="NZ_WNBG01000005.1"/>
</dbReference>
<dbReference type="PANTHER" id="PTHR48101">
    <property type="entry name" value="METHYLMALONYL-COA MUTASE, MITOCHONDRIAL-RELATED"/>
    <property type="match status" value="1"/>
</dbReference>
<evidence type="ECO:0000256" key="4">
    <source>
        <dbReference type="ARBA" id="ARBA00023235"/>
    </source>
</evidence>
<evidence type="ECO:0000256" key="3">
    <source>
        <dbReference type="ARBA" id="ARBA00022628"/>
    </source>
</evidence>
<dbReference type="Proteomes" id="UP000443070">
    <property type="component" value="Unassembled WGS sequence"/>
</dbReference>
<evidence type="ECO:0000313" key="7">
    <source>
        <dbReference type="EMBL" id="MTT76189.1"/>
    </source>
</evidence>
<protein>
    <submittedName>
        <fullName evidence="7">Methylmalonyl-CoA mutase</fullName>
    </submittedName>
</protein>
<keyword evidence="4" id="KW-0413">Isomerase</keyword>
<dbReference type="NCBIfam" id="TIGR00641">
    <property type="entry name" value="acid_CoA_mut_N"/>
    <property type="match status" value="1"/>
</dbReference>
<comment type="similarity">
    <text evidence="2">Belongs to the methylmalonyl-CoA mutase family.</text>
</comment>
<dbReference type="PANTHER" id="PTHR48101:SF4">
    <property type="entry name" value="METHYLMALONYL-COA MUTASE, MITOCHONDRIAL"/>
    <property type="match status" value="1"/>
</dbReference>
<evidence type="ECO:0000259" key="6">
    <source>
        <dbReference type="Pfam" id="PF01642"/>
    </source>
</evidence>
<dbReference type="GO" id="GO:0005737">
    <property type="term" value="C:cytoplasm"/>
    <property type="evidence" value="ECO:0007669"/>
    <property type="project" value="TreeGrafter"/>
</dbReference>
<dbReference type="GO" id="GO:0019678">
    <property type="term" value="P:propionate metabolic process, methylmalonyl pathway"/>
    <property type="evidence" value="ECO:0007669"/>
    <property type="project" value="TreeGrafter"/>
</dbReference>
<name>A0A7X3BVW1_9FIRM</name>